<accession>A0A1E4RCP5</accession>
<dbReference type="RefSeq" id="XP_020074106.1">
    <property type="nucleotide sequence ID" value="XM_020221818.1"/>
</dbReference>
<proteinExistence type="inferred from homology"/>
<reference evidence="5" key="1">
    <citation type="submission" date="2016-05" db="EMBL/GenBank/DDBJ databases">
        <title>Comparative genomics of biotechnologically important yeasts.</title>
        <authorList>
            <consortium name="DOE Joint Genome Institute"/>
            <person name="Riley R."/>
            <person name="Haridas S."/>
            <person name="Wolfe K.H."/>
            <person name="Lopes M.R."/>
            <person name="Hittinger C.T."/>
            <person name="Goker M."/>
            <person name="Salamov A."/>
            <person name="Wisecaver J."/>
            <person name="Long T.M."/>
            <person name="Aerts A.L."/>
            <person name="Barry K."/>
            <person name="Choi C."/>
            <person name="Clum A."/>
            <person name="Coughlan A.Y."/>
            <person name="Deshpande S."/>
            <person name="Douglass A.P."/>
            <person name="Hanson S.J."/>
            <person name="Klenk H.-P."/>
            <person name="Labutti K."/>
            <person name="Lapidus A."/>
            <person name="Lindquist E."/>
            <person name="Lipzen A."/>
            <person name="Meier-Kolthoff J.P."/>
            <person name="Ohm R.A."/>
            <person name="Otillar R.P."/>
            <person name="Pangilinan J."/>
            <person name="Peng Y."/>
            <person name="Rokas A."/>
            <person name="Rosa C.A."/>
            <person name="Scheuner C."/>
            <person name="Sibirny A.A."/>
            <person name="Slot J.C."/>
            <person name="Stielow J.B."/>
            <person name="Sun H."/>
            <person name="Kurtzman C.P."/>
            <person name="Blackwell M."/>
            <person name="Grigoriev I.V."/>
            <person name="Jeffries T.W."/>
        </authorList>
    </citation>
    <scope>NUCLEOTIDE SEQUENCE [LARGE SCALE GENOMIC DNA]</scope>
    <source>
        <strain evidence="5">NRRL Y-1933</strain>
    </source>
</reference>
<dbReference type="STRING" id="984485.A0A1E4RCP5"/>
<name>A0A1E4RCP5_9ASCO</name>
<protein>
    <recommendedName>
        <fullName evidence="6">Protein SIP5</fullName>
    </recommendedName>
</protein>
<feature type="compositionally biased region" description="Basic and acidic residues" evidence="3">
    <location>
        <begin position="48"/>
        <end position="59"/>
    </location>
</feature>
<dbReference type="Proteomes" id="UP000095085">
    <property type="component" value="Unassembled WGS sequence"/>
</dbReference>
<feature type="region of interest" description="Disordered" evidence="3">
    <location>
        <begin position="323"/>
        <end position="356"/>
    </location>
</feature>
<organism evidence="4 5">
    <name type="scientific">Hyphopichia burtonii NRRL Y-1933</name>
    <dbReference type="NCBI Taxonomy" id="984485"/>
    <lineage>
        <taxon>Eukaryota</taxon>
        <taxon>Fungi</taxon>
        <taxon>Dikarya</taxon>
        <taxon>Ascomycota</taxon>
        <taxon>Saccharomycotina</taxon>
        <taxon>Pichiomycetes</taxon>
        <taxon>Debaryomycetaceae</taxon>
        <taxon>Hyphopichia</taxon>
    </lineage>
</organism>
<feature type="compositionally biased region" description="Polar residues" evidence="3">
    <location>
        <begin position="402"/>
        <end position="416"/>
    </location>
</feature>
<gene>
    <name evidence="4" type="ORF">HYPBUDRAFT_153944</name>
</gene>
<feature type="compositionally biased region" description="Low complexity" evidence="3">
    <location>
        <begin position="12"/>
        <end position="47"/>
    </location>
</feature>
<keyword evidence="5" id="KW-1185">Reference proteome</keyword>
<evidence type="ECO:0000256" key="3">
    <source>
        <dbReference type="SAM" id="MobiDB-lite"/>
    </source>
</evidence>
<evidence type="ECO:0000313" key="5">
    <source>
        <dbReference type="Proteomes" id="UP000095085"/>
    </source>
</evidence>
<evidence type="ECO:0008006" key="6">
    <source>
        <dbReference type="Google" id="ProtNLM"/>
    </source>
</evidence>
<dbReference type="AlphaFoldDB" id="A0A1E4RCP5"/>
<dbReference type="PANTHER" id="PTHR31315:SF1">
    <property type="entry name" value="PROTEIN SIP5"/>
    <property type="match status" value="1"/>
</dbReference>
<dbReference type="EMBL" id="KV454545">
    <property type="protein sequence ID" value="ODV65039.1"/>
    <property type="molecule type" value="Genomic_DNA"/>
</dbReference>
<dbReference type="OrthoDB" id="21471at2759"/>
<dbReference type="GO" id="GO:0005737">
    <property type="term" value="C:cytoplasm"/>
    <property type="evidence" value="ECO:0007669"/>
    <property type="project" value="TreeGrafter"/>
</dbReference>
<evidence type="ECO:0000313" key="4">
    <source>
        <dbReference type="EMBL" id="ODV65039.1"/>
    </source>
</evidence>
<dbReference type="InterPro" id="IPR039301">
    <property type="entry name" value="Sip5/DA2"/>
</dbReference>
<feature type="region of interest" description="Disordered" evidence="3">
    <location>
        <begin position="1"/>
        <end position="59"/>
    </location>
</feature>
<dbReference type="GO" id="GO:0042149">
    <property type="term" value="P:cellular response to glucose starvation"/>
    <property type="evidence" value="ECO:0007669"/>
    <property type="project" value="EnsemblFungi"/>
</dbReference>
<keyword evidence="2" id="KW-0175">Coiled coil</keyword>
<evidence type="ECO:0000256" key="1">
    <source>
        <dbReference type="ARBA" id="ARBA00010402"/>
    </source>
</evidence>
<feature type="compositionally biased region" description="Polar residues" evidence="3">
    <location>
        <begin position="323"/>
        <end position="342"/>
    </location>
</feature>
<comment type="similarity">
    <text evidence="1">Belongs to the SIP5 family.</text>
</comment>
<dbReference type="PANTHER" id="PTHR31315">
    <property type="entry name" value="PROTEIN SIP5"/>
    <property type="match status" value="1"/>
</dbReference>
<feature type="region of interest" description="Disordered" evidence="3">
    <location>
        <begin position="397"/>
        <end position="418"/>
    </location>
</feature>
<feature type="coiled-coil region" evidence="2">
    <location>
        <begin position="165"/>
        <end position="192"/>
    </location>
</feature>
<dbReference type="CDD" id="cd24139">
    <property type="entry name" value="SIP5-like"/>
    <property type="match status" value="1"/>
</dbReference>
<evidence type="ECO:0000256" key="2">
    <source>
        <dbReference type="SAM" id="Coils"/>
    </source>
</evidence>
<sequence length="445" mass="50639">MGNVPAKEGRSRSSSYASSSTNYLESGNSRSARRNTSSSIFSSSFGGDSKKSKTEEKDRQREKHFFNLIVRFEESVDGGFLAPFGTYKSNLDYNTDIVRNLVINRRISPFYTPLQDFNDSWTDDELIIILSQLTLHSIETAYTDEEEVDDIDNHKIHKSTHYYKRQEQKLKLKNLIDKVKQLQKDEENKFLEEKLRLKNGDSNTSSNLPSRDLLLKLYRNASECPICFLYYPVNLNVSRCCRQPICTECFVQIKRLDPHPPHDDTSNEPGSNELPHTIISEPANCPYCAMPDFGVTYESPKQIHTGINGINPSDYQIYNSIPENAISSSPPITQHSNDSPITQLKKPRRRSSIPADSNSVITTDFIRPDWETKLISARNKLARKAATASAIHASNLIIPGEHQSNNGSSTRNQTQSMEERMIEQALRLSLLDEEQRKRKVADQKN</sequence>
<dbReference type="GeneID" id="30996367"/>